<feature type="domain" description="HNH nuclease" evidence="2">
    <location>
        <begin position="47"/>
        <end position="97"/>
    </location>
</feature>
<dbReference type="Gene3D" id="1.10.30.50">
    <property type="match status" value="1"/>
</dbReference>
<reference evidence="3 4" key="1">
    <citation type="submission" date="2019-08" db="EMBL/GenBank/DDBJ databases">
        <authorList>
            <person name="Grouzdev D."/>
            <person name="Tikhonova E."/>
            <person name="Kravchenko I."/>
        </authorList>
    </citation>
    <scope>NUCLEOTIDE SEQUENCE [LARGE SCALE GENOMIC DNA]</scope>
    <source>
        <strain evidence="3 4">59b</strain>
    </source>
</reference>
<evidence type="ECO:0000313" key="4">
    <source>
        <dbReference type="Proteomes" id="UP000324927"/>
    </source>
</evidence>
<dbReference type="GO" id="GO:0008270">
    <property type="term" value="F:zinc ion binding"/>
    <property type="evidence" value="ECO:0007669"/>
    <property type="project" value="InterPro"/>
</dbReference>
<keyword evidence="4" id="KW-1185">Reference proteome</keyword>
<feature type="region of interest" description="Disordered" evidence="1">
    <location>
        <begin position="92"/>
        <end position="118"/>
    </location>
</feature>
<organism evidence="3 4">
    <name type="scientific">Azospirillum lipoferum</name>
    <dbReference type="NCBI Taxonomy" id="193"/>
    <lineage>
        <taxon>Bacteria</taxon>
        <taxon>Pseudomonadati</taxon>
        <taxon>Pseudomonadota</taxon>
        <taxon>Alphaproteobacteria</taxon>
        <taxon>Rhodospirillales</taxon>
        <taxon>Azospirillaceae</taxon>
        <taxon>Azospirillum</taxon>
    </lineage>
</organism>
<dbReference type="CDD" id="cd00085">
    <property type="entry name" value="HNHc"/>
    <property type="match status" value="1"/>
</dbReference>
<dbReference type="EMBL" id="VTTN01000002">
    <property type="protein sequence ID" value="KAA0597210.1"/>
    <property type="molecule type" value="Genomic_DNA"/>
</dbReference>
<dbReference type="Pfam" id="PF01844">
    <property type="entry name" value="HNH"/>
    <property type="match status" value="1"/>
</dbReference>
<dbReference type="InterPro" id="IPR002711">
    <property type="entry name" value="HNH"/>
</dbReference>
<comment type="caution">
    <text evidence="3">The sequence shown here is derived from an EMBL/GenBank/DDBJ whole genome shotgun (WGS) entry which is preliminary data.</text>
</comment>
<evidence type="ECO:0000313" key="3">
    <source>
        <dbReference type="EMBL" id="KAA0597210.1"/>
    </source>
</evidence>
<protein>
    <submittedName>
        <fullName evidence="3">HNH endonuclease</fullName>
    </submittedName>
</protein>
<evidence type="ECO:0000256" key="1">
    <source>
        <dbReference type="SAM" id="MobiDB-lite"/>
    </source>
</evidence>
<dbReference type="GO" id="GO:0003676">
    <property type="term" value="F:nucleic acid binding"/>
    <property type="evidence" value="ECO:0007669"/>
    <property type="project" value="InterPro"/>
</dbReference>
<dbReference type="RefSeq" id="WP_149230738.1">
    <property type="nucleotide sequence ID" value="NZ_JALJXJ010000001.1"/>
</dbReference>
<dbReference type="SMART" id="SM00507">
    <property type="entry name" value="HNHc"/>
    <property type="match status" value="1"/>
</dbReference>
<dbReference type="AlphaFoldDB" id="A0A5A9GS13"/>
<keyword evidence="3" id="KW-0540">Nuclease</keyword>
<sequence length="118" mass="13277">MPFRPPRVCPRCRNLAPAGQRCACTPRAPDPNRDARWKPYSSPEWRALRAAHLAANPRCIVCGCRATIVDHVRPWKNDRRLFLDPSNLASMCKPHHDQKTNRQDGGFGNPVKAAAGQR</sequence>
<proteinExistence type="predicted"/>
<dbReference type="OrthoDB" id="5292295at2"/>
<dbReference type="Proteomes" id="UP000324927">
    <property type="component" value="Unassembled WGS sequence"/>
</dbReference>
<evidence type="ECO:0000259" key="2">
    <source>
        <dbReference type="SMART" id="SM00507"/>
    </source>
</evidence>
<keyword evidence="3" id="KW-0378">Hydrolase</keyword>
<keyword evidence="3" id="KW-0255">Endonuclease</keyword>
<dbReference type="GO" id="GO:0004519">
    <property type="term" value="F:endonuclease activity"/>
    <property type="evidence" value="ECO:0007669"/>
    <property type="project" value="UniProtKB-KW"/>
</dbReference>
<gene>
    <name evidence="3" type="ORF">FZ942_08955</name>
</gene>
<name>A0A5A9GS13_AZOLI</name>
<accession>A0A5A9GS13</accession>
<dbReference type="InterPro" id="IPR003615">
    <property type="entry name" value="HNH_nuc"/>
</dbReference>